<dbReference type="AlphaFoldDB" id="M0LZG4"/>
<keyword evidence="3" id="KW-1185">Reference proteome</keyword>
<keyword evidence="1" id="KW-0472">Membrane</keyword>
<name>M0LZG4_9EURY</name>
<gene>
    <name evidence="2" type="ORF">C447_08463</name>
</gene>
<organism evidence="2 3">
    <name type="scientific">Halococcus hamelinensis 100A6</name>
    <dbReference type="NCBI Taxonomy" id="1132509"/>
    <lineage>
        <taxon>Archaea</taxon>
        <taxon>Methanobacteriati</taxon>
        <taxon>Methanobacteriota</taxon>
        <taxon>Stenosarchaea group</taxon>
        <taxon>Halobacteria</taxon>
        <taxon>Halobacteriales</taxon>
        <taxon>Halococcaceae</taxon>
        <taxon>Halococcus</taxon>
    </lineage>
</organism>
<proteinExistence type="predicted"/>
<comment type="caution">
    <text evidence="2">The sequence shown here is derived from an EMBL/GenBank/DDBJ whole genome shotgun (WGS) entry which is preliminary data.</text>
</comment>
<accession>M0LZG4</accession>
<feature type="transmembrane region" description="Helical" evidence="1">
    <location>
        <begin position="37"/>
        <end position="55"/>
    </location>
</feature>
<evidence type="ECO:0000313" key="2">
    <source>
        <dbReference type="EMBL" id="EMA38841.1"/>
    </source>
</evidence>
<keyword evidence="1" id="KW-1133">Transmembrane helix</keyword>
<dbReference type="RefSeq" id="WP_007692865.1">
    <property type="nucleotide sequence ID" value="NZ_AJRK01000052.1"/>
</dbReference>
<protein>
    <submittedName>
        <fullName evidence="2">Uncharacterized protein</fullName>
    </submittedName>
</protein>
<feature type="transmembrane region" description="Helical" evidence="1">
    <location>
        <begin position="61"/>
        <end position="80"/>
    </location>
</feature>
<dbReference type="PATRIC" id="fig|1132509.6.peg.1915"/>
<evidence type="ECO:0000313" key="3">
    <source>
        <dbReference type="Proteomes" id="UP000011566"/>
    </source>
</evidence>
<dbReference type="Proteomes" id="UP000011566">
    <property type="component" value="Unassembled WGS sequence"/>
</dbReference>
<dbReference type="OrthoDB" id="385405at2157"/>
<evidence type="ECO:0000256" key="1">
    <source>
        <dbReference type="SAM" id="Phobius"/>
    </source>
</evidence>
<reference evidence="2 3" key="1">
    <citation type="journal article" date="2014" name="PLoS Genet.">
        <title>Phylogenetically driven sequencing of extremely halophilic archaea reveals strategies for static and dynamic osmo-response.</title>
        <authorList>
            <person name="Becker E.A."/>
            <person name="Seitzer P.M."/>
            <person name="Tritt A."/>
            <person name="Larsen D."/>
            <person name="Krusor M."/>
            <person name="Yao A.I."/>
            <person name="Wu D."/>
            <person name="Madern D."/>
            <person name="Eisen J.A."/>
            <person name="Darling A.E."/>
            <person name="Facciotti M.T."/>
        </authorList>
    </citation>
    <scope>NUCLEOTIDE SEQUENCE [LARGE SCALE GENOMIC DNA]</scope>
    <source>
        <strain evidence="2 3">100A6</strain>
    </source>
</reference>
<dbReference type="EMBL" id="AOMB01000023">
    <property type="protein sequence ID" value="EMA38841.1"/>
    <property type="molecule type" value="Genomic_DNA"/>
</dbReference>
<keyword evidence="1" id="KW-0812">Transmembrane</keyword>
<sequence length="161" mass="18094">MTTFEYQRGTVAIDSQEVKIEGSALDALKIWFRDRKFTALFLTLAMIFVVVMGILDVEPSRLLLVAFAAGVSVQIGEFVLKYVGVIRHESVIPRESIEEVSYTRMGRLRPSKLAIHYSGDGNETHTRKLQLANPLMSPDDRVEHAVEACREHDMSIAERSG</sequence>